<dbReference type="PANTHER" id="PTHR30061:SF50">
    <property type="entry name" value="MALTOSE_MALTODEXTRIN-BINDING PERIPLASMIC PROTEIN"/>
    <property type="match status" value="1"/>
</dbReference>
<dbReference type="GO" id="GO:0042956">
    <property type="term" value="P:maltodextrin transmembrane transport"/>
    <property type="evidence" value="ECO:0007669"/>
    <property type="project" value="TreeGrafter"/>
</dbReference>
<dbReference type="GO" id="GO:0015768">
    <property type="term" value="P:maltose transport"/>
    <property type="evidence" value="ECO:0007669"/>
    <property type="project" value="TreeGrafter"/>
</dbReference>
<dbReference type="PANTHER" id="PTHR30061">
    <property type="entry name" value="MALTOSE-BINDING PERIPLASMIC PROTEIN"/>
    <property type="match status" value="1"/>
</dbReference>
<sequence length="428" mass="47441">MKKLITLAVLALYAIFAVAAGGSKEAAKTSSDGPVNIKVWVSSGSEDDKYKEILDRIEAETGIVITDEYYPKDELDQKLQVSPLVGDTPELIIADYLMIPSYYTSGLIQPLDEYMPKDLYEDFIPSVKNETNYDGQIVSIAQFDAGMALWANKSMLENAGVRIPESWEDAWTKEEFEDALEKLQESGVPYPLYIRQNKTSSLYFQYMPFLASFGGSYLDENTMLTTGALDSEGTVAAFEYLQWMVDQNYINGACDYENGFYERKESALALLGHWKYADHVNFLGDDAILVPCPDLGGGVFSCSGSTVWAMTTAAADNGKAEAAWTILEKALEPENILTVTDFNGAIPSRISVMDQVENLKEGGRLYLYRKQLEDGISVLRPLTPAHMTIYNAMQSVYSDVIGGADPYTALHNASQEIDEVIIDNGWNN</sequence>
<comment type="caution">
    <text evidence="5">The sequence shown here is derived from an EMBL/GenBank/DDBJ whole genome shotgun (WGS) entry which is preliminary data.</text>
</comment>
<comment type="similarity">
    <text evidence="1">Belongs to the bacterial solute-binding protein 1 family.</text>
</comment>
<evidence type="ECO:0000313" key="5">
    <source>
        <dbReference type="EMBL" id="MBO8468198.1"/>
    </source>
</evidence>
<dbReference type="EMBL" id="JADIMF010000003">
    <property type="protein sequence ID" value="MBO8468198.1"/>
    <property type="molecule type" value="Genomic_DNA"/>
</dbReference>
<feature type="chain" id="PRO_5039303378" evidence="4">
    <location>
        <begin position="20"/>
        <end position="428"/>
    </location>
</feature>
<reference evidence="5" key="1">
    <citation type="submission" date="2020-10" db="EMBL/GenBank/DDBJ databases">
        <authorList>
            <person name="Gilroy R."/>
        </authorList>
    </citation>
    <scope>NUCLEOTIDE SEQUENCE</scope>
    <source>
        <strain evidence="5">14700</strain>
    </source>
</reference>
<protein>
    <submittedName>
        <fullName evidence="5">Extracellular solute-binding protein</fullName>
    </submittedName>
</protein>
<dbReference type="AlphaFoldDB" id="A0A9D9NCC3"/>
<evidence type="ECO:0000256" key="1">
    <source>
        <dbReference type="ARBA" id="ARBA00008520"/>
    </source>
</evidence>
<evidence type="ECO:0000256" key="3">
    <source>
        <dbReference type="ARBA" id="ARBA00022729"/>
    </source>
</evidence>
<gene>
    <name evidence="5" type="ORF">IAA72_00245</name>
</gene>
<evidence type="ECO:0000256" key="2">
    <source>
        <dbReference type="ARBA" id="ARBA00022448"/>
    </source>
</evidence>
<dbReference type="GO" id="GO:1901982">
    <property type="term" value="F:maltose binding"/>
    <property type="evidence" value="ECO:0007669"/>
    <property type="project" value="TreeGrafter"/>
</dbReference>
<dbReference type="GO" id="GO:0055052">
    <property type="term" value="C:ATP-binding cassette (ABC) transporter complex, substrate-binding subunit-containing"/>
    <property type="evidence" value="ECO:0007669"/>
    <property type="project" value="TreeGrafter"/>
</dbReference>
<keyword evidence="2" id="KW-0813">Transport</keyword>
<dbReference type="InterPro" id="IPR006059">
    <property type="entry name" value="SBP"/>
</dbReference>
<accession>A0A9D9NCC3</accession>
<dbReference type="Gene3D" id="3.40.190.10">
    <property type="entry name" value="Periplasmic binding protein-like II"/>
    <property type="match status" value="1"/>
</dbReference>
<keyword evidence="3 4" id="KW-0732">Signal</keyword>
<organism evidence="5 6">
    <name type="scientific">Candidatus Ornithospirochaeta stercoravium</name>
    <dbReference type="NCBI Taxonomy" id="2840897"/>
    <lineage>
        <taxon>Bacteria</taxon>
        <taxon>Pseudomonadati</taxon>
        <taxon>Spirochaetota</taxon>
        <taxon>Spirochaetia</taxon>
        <taxon>Spirochaetales</taxon>
        <taxon>Spirochaetaceae</taxon>
        <taxon>Spirochaetaceae incertae sedis</taxon>
        <taxon>Candidatus Ornithospirochaeta</taxon>
    </lineage>
</organism>
<dbReference type="Pfam" id="PF13416">
    <property type="entry name" value="SBP_bac_8"/>
    <property type="match status" value="1"/>
</dbReference>
<dbReference type="SUPFAM" id="SSF53850">
    <property type="entry name" value="Periplasmic binding protein-like II"/>
    <property type="match status" value="1"/>
</dbReference>
<name>A0A9D9NCC3_9SPIO</name>
<dbReference type="Proteomes" id="UP000810292">
    <property type="component" value="Unassembled WGS sequence"/>
</dbReference>
<reference evidence="5" key="2">
    <citation type="journal article" date="2021" name="PeerJ">
        <title>Extensive microbial diversity within the chicken gut microbiome revealed by metagenomics and culture.</title>
        <authorList>
            <person name="Gilroy R."/>
            <person name="Ravi A."/>
            <person name="Getino M."/>
            <person name="Pursley I."/>
            <person name="Horton D.L."/>
            <person name="Alikhan N.F."/>
            <person name="Baker D."/>
            <person name="Gharbi K."/>
            <person name="Hall N."/>
            <person name="Watson M."/>
            <person name="Adriaenssens E.M."/>
            <person name="Foster-Nyarko E."/>
            <person name="Jarju S."/>
            <person name="Secka A."/>
            <person name="Antonio M."/>
            <person name="Oren A."/>
            <person name="Chaudhuri R.R."/>
            <person name="La Ragione R."/>
            <person name="Hildebrand F."/>
            <person name="Pallen M.J."/>
        </authorList>
    </citation>
    <scope>NUCLEOTIDE SEQUENCE</scope>
    <source>
        <strain evidence="5">14700</strain>
    </source>
</reference>
<feature type="signal peptide" evidence="4">
    <location>
        <begin position="1"/>
        <end position="19"/>
    </location>
</feature>
<proteinExistence type="inferred from homology"/>
<evidence type="ECO:0000313" key="6">
    <source>
        <dbReference type="Proteomes" id="UP000810292"/>
    </source>
</evidence>
<evidence type="ECO:0000256" key="4">
    <source>
        <dbReference type="SAM" id="SignalP"/>
    </source>
</evidence>